<evidence type="ECO:0000256" key="1">
    <source>
        <dbReference type="SAM" id="Phobius"/>
    </source>
</evidence>
<dbReference type="Pfam" id="PF02517">
    <property type="entry name" value="Rce1-like"/>
    <property type="match status" value="1"/>
</dbReference>
<feature type="domain" description="CAAX prenyl protease 2/Lysostaphin resistance protein A-like" evidence="2">
    <location>
        <begin position="129"/>
        <end position="230"/>
    </location>
</feature>
<keyword evidence="3" id="KW-0645">Protease</keyword>
<dbReference type="InterPro" id="IPR003675">
    <property type="entry name" value="Rce1/LyrA-like_dom"/>
</dbReference>
<dbReference type="RefSeq" id="WP_101073203.1">
    <property type="nucleotide sequence ID" value="NZ_PISP01000002.1"/>
</dbReference>
<evidence type="ECO:0000313" key="4">
    <source>
        <dbReference type="Proteomes" id="UP000233398"/>
    </source>
</evidence>
<dbReference type="GO" id="GO:0080120">
    <property type="term" value="P:CAAX-box protein maturation"/>
    <property type="evidence" value="ECO:0007669"/>
    <property type="project" value="UniProtKB-ARBA"/>
</dbReference>
<keyword evidence="1" id="KW-0472">Membrane</keyword>
<keyword evidence="3" id="KW-0482">Metalloprotease</keyword>
<dbReference type="GO" id="GO:0004175">
    <property type="term" value="F:endopeptidase activity"/>
    <property type="evidence" value="ECO:0007669"/>
    <property type="project" value="UniProtKB-ARBA"/>
</dbReference>
<feature type="transmembrane region" description="Helical" evidence="1">
    <location>
        <begin position="87"/>
        <end position="111"/>
    </location>
</feature>
<keyword evidence="4" id="KW-1185">Reference proteome</keyword>
<feature type="transmembrane region" description="Helical" evidence="1">
    <location>
        <begin position="167"/>
        <end position="187"/>
    </location>
</feature>
<feature type="transmembrane region" description="Helical" evidence="1">
    <location>
        <begin position="193"/>
        <end position="214"/>
    </location>
</feature>
<dbReference type="GO" id="GO:0008237">
    <property type="term" value="F:metallopeptidase activity"/>
    <property type="evidence" value="ECO:0007669"/>
    <property type="project" value="UniProtKB-KW"/>
</dbReference>
<organism evidence="3 4">
    <name type="scientific">Rhodohalobacter barkolensis</name>
    <dbReference type="NCBI Taxonomy" id="2053187"/>
    <lineage>
        <taxon>Bacteria</taxon>
        <taxon>Pseudomonadati</taxon>
        <taxon>Balneolota</taxon>
        <taxon>Balneolia</taxon>
        <taxon>Balneolales</taxon>
        <taxon>Balneolaceae</taxon>
        <taxon>Rhodohalobacter</taxon>
    </lineage>
</organism>
<keyword evidence="3" id="KW-0378">Hydrolase</keyword>
<protein>
    <submittedName>
        <fullName evidence="3">CPBP family intramembrane metalloprotease</fullName>
    </submittedName>
</protein>
<evidence type="ECO:0000313" key="3">
    <source>
        <dbReference type="EMBL" id="PKD43662.1"/>
    </source>
</evidence>
<keyword evidence="1" id="KW-1133">Transmembrane helix</keyword>
<sequence length="235" mass="26198">MEQYFKRTNGILYSYLISIPLLLLYEVLILVSQPDGDIARISVDIWFKSFFAYFGLDAISTTLIVAAIAGGIIIFRKRRELSTVRSSYFIFMIAEAALYAIIVAITVSNVVEFILLQSSNGIPGSFSKLQLIALSLGAGLYEELFFRVILVTILVYFFDTVLNNKKYAVGLAVVVAALLFSGVHYVGEYADTMALSSFLFRFLFGLALNLIYVIRGFGMAAWTHAIYDLIVVINL</sequence>
<feature type="transmembrane region" description="Helical" evidence="1">
    <location>
        <begin position="12"/>
        <end position="31"/>
    </location>
</feature>
<dbReference type="EMBL" id="PISP01000002">
    <property type="protein sequence ID" value="PKD43662.1"/>
    <property type="molecule type" value="Genomic_DNA"/>
</dbReference>
<dbReference type="Proteomes" id="UP000233398">
    <property type="component" value="Unassembled WGS sequence"/>
</dbReference>
<keyword evidence="1" id="KW-0812">Transmembrane</keyword>
<gene>
    <name evidence="3" type="ORF">CWD77_08850</name>
</gene>
<dbReference type="GO" id="GO:0006508">
    <property type="term" value="P:proteolysis"/>
    <property type="evidence" value="ECO:0007669"/>
    <property type="project" value="UniProtKB-KW"/>
</dbReference>
<name>A0A2N0VHJ1_9BACT</name>
<accession>A0A2N0VHJ1</accession>
<feature type="transmembrane region" description="Helical" evidence="1">
    <location>
        <begin position="51"/>
        <end position="75"/>
    </location>
</feature>
<evidence type="ECO:0000259" key="2">
    <source>
        <dbReference type="Pfam" id="PF02517"/>
    </source>
</evidence>
<feature type="transmembrane region" description="Helical" evidence="1">
    <location>
        <begin position="131"/>
        <end position="158"/>
    </location>
</feature>
<comment type="caution">
    <text evidence="3">The sequence shown here is derived from an EMBL/GenBank/DDBJ whole genome shotgun (WGS) entry which is preliminary data.</text>
</comment>
<proteinExistence type="predicted"/>
<dbReference type="AlphaFoldDB" id="A0A2N0VHJ1"/>
<reference evidence="3 4" key="1">
    <citation type="submission" date="2017-11" db="EMBL/GenBank/DDBJ databases">
        <title>Rhodohalobacter 15182 sp. nov., isolated from a salt lake.</title>
        <authorList>
            <person name="Han S."/>
        </authorList>
    </citation>
    <scope>NUCLEOTIDE SEQUENCE [LARGE SCALE GENOMIC DNA]</scope>
    <source>
        <strain evidence="3 4">15182</strain>
    </source>
</reference>
<dbReference type="OrthoDB" id="9814348at2"/>